<dbReference type="Proteomes" id="UP000321570">
    <property type="component" value="Unassembled WGS sequence"/>
</dbReference>
<feature type="signal peptide" evidence="1">
    <location>
        <begin position="1"/>
        <end position="18"/>
    </location>
</feature>
<evidence type="ECO:0000313" key="2">
    <source>
        <dbReference type="EMBL" id="VDL19591.1"/>
    </source>
</evidence>
<reference evidence="6" key="1">
    <citation type="submission" date="2017-02" db="UniProtKB">
        <authorList>
            <consortium name="WormBaseParasite"/>
        </authorList>
    </citation>
    <scope>IDENTIFICATION</scope>
</reference>
<evidence type="ECO:0000313" key="6">
    <source>
        <dbReference type="WBParaSite" id="HDID_0000212901-mRNA-1"/>
    </source>
</evidence>
<evidence type="ECO:0000313" key="3">
    <source>
        <dbReference type="EMBL" id="VUZ53284.1"/>
    </source>
</evidence>
<accession>A0A0R3SC61</accession>
<dbReference type="EMBL" id="CABIJS010000555">
    <property type="protein sequence ID" value="VUZ53284.1"/>
    <property type="molecule type" value="Genomic_DNA"/>
</dbReference>
<sequence length="119" mass="12976">MKCIYALLILALVSLVSASTFLLTVKNDSASGKPYVEYEGEKHFLTNETSGKETPFLKGDCLIKIDLSLNMDSHVRGGSIICKDTYDKTGVLDWGAFVKEQMAAFNGTSTTEVPSETTK</sequence>
<dbReference type="EMBL" id="UYSG01000481">
    <property type="protein sequence ID" value="VDL19591.1"/>
    <property type="molecule type" value="Genomic_DNA"/>
</dbReference>
<reference evidence="2 4" key="2">
    <citation type="submission" date="2018-11" db="EMBL/GenBank/DDBJ databases">
        <authorList>
            <consortium name="Pathogen Informatics"/>
        </authorList>
    </citation>
    <scope>NUCLEOTIDE SEQUENCE [LARGE SCALE GENOMIC DNA]</scope>
</reference>
<name>A0A0R3SC61_HYMDI</name>
<dbReference type="Proteomes" id="UP000274504">
    <property type="component" value="Unassembled WGS sequence"/>
</dbReference>
<dbReference type="OrthoDB" id="10281510at2759"/>
<keyword evidence="5" id="KW-1185">Reference proteome</keyword>
<protein>
    <submittedName>
        <fullName evidence="6">Secreted protein</fullName>
    </submittedName>
</protein>
<evidence type="ECO:0000313" key="5">
    <source>
        <dbReference type="Proteomes" id="UP000321570"/>
    </source>
</evidence>
<feature type="chain" id="PRO_5044546501" evidence="1">
    <location>
        <begin position="19"/>
        <end position="119"/>
    </location>
</feature>
<dbReference type="WBParaSite" id="HDID_0000212901-mRNA-1">
    <property type="protein sequence ID" value="HDID_0000212901-mRNA-1"/>
    <property type="gene ID" value="HDID_0000212901"/>
</dbReference>
<evidence type="ECO:0000256" key="1">
    <source>
        <dbReference type="SAM" id="SignalP"/>
    </source>
</evidence>
<organism evidence="6">
    <name type="scientific">Hymenolepis diminuta</name>
    <name type="common">Rat tapeworm</name>
    <dbReference type="NCBI Taxonomy" id="6216"/>
    <lineage>
        <taxon>Eukaryota</taxon>
        <taxon>Metazoa</taxon>
        <taxon>Spiralia</taxon>
        <taxon>Lophotrochozoa</taxon>
        <taxon>Platyhelminthes</taxon>
        <taxon>Cestoda</taxon>
        <taxon>Eucestoda</taxon>
        <taxon>Cyclophyllidea</taxon>
        <taxon>Hymenolepididae</taxon>
        <taxon>Hymenolepis</taxon>
    </lineage>
</organism>
<dbReference type="AlphaFoldDB" id="A0A0R3SC61"/>
<proteinExistence type="predicted"/>
<reference evidence="3 5" key="3">
    <citation type="submission" date="2019-07" db="EMBL/GenBank/DDBJ databases">
        <authorList>
            <person name="Jastrzebski P J."/>
            <person name="Paukszto L."/>
            <person name="Jastrzebski P J."/>
        </authorList>
    </citation>
    <scope>NUCLEOTIDE SEQUENCE [LARGE SCALE GENOMIC DNA]</scope>
    <source>
        <strain evidence="3 5">WMS-il1</strain>
    </source>
</reference>
<keyword evidence="1" id="KW-0732">Signal</keyword>
<gene>
    <name evidence="2" type="ORF">HDID_LOCUS2130</name>
    <name evidence="3" type="ORF">WMSIL1_LOCUS11757</name>
</gene>
<evidence type="ECO:0000313" key="4">
    <source>
        <dbReference type="Proteomes" id="UP000274504"/>
    </source>
</evidence>